<dbReference type="EMBL" id="SLUI01000003">
    <property type="protein sequence ID" value="TCL38565.1"/>
    <property type="molecule type" value="Genomic_DNA"/>
</dbReference>
<dbReference type="InterPro" id="IPR023198">
    <property type="entry name" value="PGP-like_dom2"/>
</dbReference>
<dbReference type="SFLD" id="SFLDG01135">
    <property type="entry name" value="C1.5.6:_HAD__Beta-PGM__Phospha"/>
    <property type="match status" value="1"/>
</dbReference>
<gene>
    <name evidence="1" type="ORF">EV210_10337</name>
</gene>
<dbReference type="SFLD" id="SFLDG01129">
    <property type="entry name" value="C1.5:_HAD__Beta-PGM__Phosphata"/>
    <property type="match status" value="1"/>
</dbReference>
<protein>
    <submittedName>
        <fullName evidence="1">Phosphoglycolate phosphatase</fullName>
    </submittedName>
</protein>
<evidence type="ECO:0000313" key="1">
    <source>
        <dbReference type="EMBL" id="TCL38565.1"/>
    </source>
</evidence>
<dbReference type="Gene3D" id="1.10.150.240">
    <property type="entry name" value="Putative phosphatase, domain 2"/>
    <property type="match status" value="1"/>
</dbReference>
<dbReference type="GO" id="GO:0004713">
    <property type="term" value="F:protein tyrosine kinase activity"/>
    <property type="evidence" value="ECO:0007669"/>
    <property type="project" value="TreeGrafter"/>
</dbReference>
<dbReference type="Gene3D" id="3.40.50.1000">
    <property type="entry name" value="HAD superfamily/HAD-like"/>
    <property type="match status" value="1"/>
</dbReference>
<sequence length="216" mass="24214">MYSIVLFDLDGTLTDPKIGITTCVQYALQKMGIDEPDLDKLIPFIGPPLTYSFKEYYHMSDEQAEQAIGYYRERFSTVGLYENAVFPGIGDLLDGLRQQGKTLIVATSKPTIYSVKILEHFQLDGYFQSVVGSNLDGTRVEKHEVIEYALSELGDYDRSQIIMVGDRMHDIRGAKRNGIAVVGVAYGYGSREELEQAEPDHIVDTVAELKAYLVAR</sequence>
<organism evidence="1 2">
    <name type="scientific">Anaerospora hongkongensis</name>
    <dbReference type="NCBI Taxonomy" id="244830"/>
    <lineage>
        <taxon>Bacteria</taxon>
        <taxon>Bacillati</taxon>
        <taxon>Bacillota</taxon>
        <taxon>Negativicutes</taxon>
        <taxon>Selenomonadales</taxon>
        <taxon>Sporomusaceae</taxon>
        <taxon>Anaerospora</taxon>
    </lineage>
</organism>
<dbReference type="InterPro" id="IPR036412">
    <property type="entry name" value="HAD-like_sf"/>
</dbReference>
<keyword evidence="2" id="KW-1185">Reference proteome</keyword>
<evidence type="ECO:0000313" key="2">
    <source>
        <dbReference type="Proteomes" id="UP000295063"/>
    </source>
</evidence>
<dbReference type="PANTHER" id="PTHR43434:SF20">
    <property type="entry name" value="5'-NUCLEOTIDASE"/>
    <property type="match status" value="1"/>
</dbReference>
<dbReference type="PANTHER" id="PTHR43434">
    <property type="entry name" value="PHOSPHOGLYCOLATE PHOSPHATASE"/>
    <property type="match status" value="1"/>
</dbReference>
<accession>A0A4R1PZJ6</accession>
<name>A0A4R1PZJ6_9FIRM</name>
<dbReference type="CDD" id="cd04302">
    <property type="entry name" value="HAD_5NT"/>
    <property type="match status" value="1"/>
</dbReference>
<comment type="caution">
    <text evidence="1">The sequence shown here is derived from an EMBL/GenBank/DDBJ whole genome shotgun (WGS) entry which is preliminary data.</text>
</comment>
<dbReference type="SUPFAM" id="SSF56784">
    <property type="entry name" value="HAD-like"/>
    <property type="match status" value="1"/>
</dbReference>
<dbReference type="AlphaFoldDB" id="A0A4R1PZJ6"/>
<dbReference type="GO" id="GO:0005829">
    <property type="term" value="C:cytosol"/>
    <property type="evidence" value="ECO:0007669"/>
    <property type="project" value="TreeGrafter"/>
</dbReference>
<dbReference type="Pfam" id="PF13419">
    <property type="entry name" value="HAD_2"/>
    <property type="match status" value="1"/>
</dbReference>
<proteinExistence type="predicted"/>
<reference evidence="1 2" key="1">
    <citation type="submission" date="2019-03" db="EMBL/GenBank/DDBJ databases">
        <title>Genomic Encyclopedia of Type Strains, Phase IV (KMG-IV): sequencing the most valuable type-strain genomes for metagenomic binning, comparative biology and taxonomic classification.</title>
        <authorList>
            <person name="Goeker M."/>
        </authorList>
    </citation>
    <scope>NUCLEOTIDE SEQUENCE [LARGE SCALE GENOMIC DNA]</scope>
    <source>
        <strain evidence="1 2">DSM 15969</strain>
    </source>
</reference>
<dbReference type="InterPro" id="IPR050155">
    <property type="entry name" value="HAD-like_hydrolase_sf"/>
</dbReference>
<dbReference type="InterPro" id="IPR023214">
    <property type="entry name" value="HAD_sf"/>
</dbReference>
<dbReference type="SFLD" id="SFLDS00003">
    <property type="entry name" value="Haloacid_Dehalogenase"/>
    <property type="match status" value="1"/>
</dbReference>
<dbReference type="InterPro" id="IPR041492">
    <property type="entry name" value="HAD_2"/>
</dbReference>
<dbReference type="FunFam" id="3.40.50.1000:FF:000022">
    <property type="entry name" value="Phosphoglycolate phosphatase"/>
    <property type="match status" value="1"/>
</dbReference>
<dbReference type="Proteomes" id="UP000295063">
    <property type="component" value="Unassembled WGS sequence"/>
</dbReference>
<dbReference type="RefSeq" id="WP_132076518.1">
    <property type="nucleotide sequence ID" value="NZ_SLUI01000003.1"/>
</dbReference>
<dbReference type="OrthoDB" id="9792518at2"/>